<evidence type="ECO:0000313" key="7">
    <source>
        <dbReference type="Proteomes" id="UP000321157"/>
    </source>
</evidence>
<dbReference type="PANTHER" id="PTHR30244:SF36">
    <property type="entry name" value="3-OXO-GLUCOSE-6-PHOSPHATE:GLUTAMATE AMINOTRANSFERASE"/>
    <property type="match status" value="1"/>
</dbReference>
<keyword evidence="1 4" id="KW-0663">Pyridoxal phosphate</keyword>
<evidence type="ECO:0000256" key="3">
    <source>
        <dbReference type="PIRSR" id="PIRSR000390-1"/>
    </source>
</evidence>
<keyword evidence="6" id="KW-0032">Aminotransferase</keyword>
<protein>
    <submittedName>
        <fullName evidence="6">Glutamine--scyllo-inositol aminotransferase</fullName>
    </submittedName>
</protein>
<dbReference type="InterPro" id="IPR000653">
    <property type="entry name" value="DegT/StrS_aminotransferase"/>
</dbReference>
<dbReference type="InterPro" id="IPR015421">
    <property type="entry name" value="PyrdxlP-dep_Trfase_major"/>
</dbReference>
<evidence type="ECO:0000256" key="5">
    <source>
        <dbReference type="RuleBase" id="RU004508"/>
    </source>
</evidence>
<dbReference type="AlphaFoldDB" id="A0A511V5E9"/>
<dbReference type="EMBL" id="BJXX01000068">
    <property type="protein sequence ID" value="GEN34177.1"/>
    <property type="molecule type" value="Genomic_DNA"/>
</dbReference>
<dbReference type="GO" id="GO:0030170">
    <property type="term" value="F:pyridoxal phosphate binding"/>
    <property type="evidence" value="ECO:0007669"/>
    <property type="project" value="UniProtKB-ARBA"/>
</dbReference>
<reference evidence="6 7" key="1">
    <citation type="submission" date="2019-07" db="EMBL/GenBank/DDBJ databases">
        <title>Whole genome shotgun sequence of Aneurinibacillus danicus NBRC 102444.</title>
        <authorList>
            <person name="Hosoyama A."/>
            <person name="Uohara A."/>
            <person name="Ohji S."/>
            <person name="Ichikawa N."/>
        </authorList>
    </citation>
    <scope>NUCLEOTIDE SEQUENCE [LARGE SCALE GENOMIC DNA]</scope>
    <source>
        <strain evidence="6 7">NBRC 102444</strain>
    </source>
</reference>
<sequence>MSVKNEIDKKIPLLDLKQQYFDLREMLHQSIEEVMSSGSYVMGQKVQLFERAFAEYVGTKYAVALASGTDALVLTLDSLGIGPGDEVITTPFTFFSTSEAISRVGATPVFVDIDPETFNINPSLIEKRITKKTKAIIPVHLFGMPADMDEVGAIADQYELYIIEDACQAIGSAYKDKKIGSMGIAGCFSFFPTKNLGGYGDGGMMVTDDETIANKIRLLRVHGSVLKYHHSLIGYNSRLDELQAAMLTVKLAYIDEWNKQRRKKAEVYTEAFKDLPLKLPGVKSDYYSVYHLYVVGTEHRDELTAFLREHGIATGIYYPVPLHLQKVYHHLCYTTGSLPESEKAAITTMAIPLYPELTEEDQDYVISVIRHFFQSKG</sequence>
<dbReference type="Pfam" id="PF01041">
    <property type="entry name" value="DegT_DnrJ_EryC1"/>
    <property type="match status" value="1"/>
</dbReference>
<accession>A0A511V5E9</accession>
<evidence type="ECO:0000256" key="4">
    <source>
        <dbReference type="PIRSR" id="PIRSR000390-2"/>
    </source>
</evidence>
<feature type="active site" description="Proton acceptor" evidence="3">
    <location>
        <position position="194"/>
    </location>
</feature>
<dbReference type="FunFam" id="3.40.640.10:FF:000089">
    <property type="entry name" value="Aminotransferase, DegT/DnrJ/EryC1/StrS family"/>
    <property type="match status" value="1"/>
</dbReference>
<dbReference type="Gene3D" id="3.90.1150.10">
    <property type="entry name" value="Aspartate Aminotransferase, domain 1"/>
    <property type="match status" value="1"/>
</dbReference>
<evidence type="ECO:0000256" key="1">
    <source>
        <dbReference type="ARBA" id="ARBA00022898"/>
    </source>
</evidence>
<keyword evidence="7" id="KW-1185">Reference proteome</keyword>
<dbReference type="Gene3D" id="3.40.640.10">
    <property type="entry name" value="Type I PLP-dependent aspartate aminotransferase-like (Major domain)"/>
    <property type="match status" value="1"/>
</dbReference>
<feature type="modified residue" description="N6-(pyridoxal phosphate)lysine" evidence="4">
    <location>
        <position position="194"/>
    </location>
</feature>
<dbReference type="InterPro" id="IPR015424">
    <property type="entry name" value="PyrdxlP-dep_Trfase"/>
</dbReference>
<dbReference type="CDD" id="cd00616">
    <property type="entry name" value="AHBA_syn"/>
    <property type="match status" value="1"/>
</dbReference>
<dbReference type="GO" id="GO:0000271">
    <property type="term" value="P:polysaccharide biosynthetic process"/>
    <property type="evidence" value="ECO:0007669"/>
    <property type="project" value="TreeGrafter"/>
</dbReference>
<dbReference type="Proteomes" id="UP000321157">
    <property type="component" value="Unassembled WGS sequence"/>
</dbReference>
<proteinExistence type="inferred from homology"/>
<evidence type="ECO:0000313" key="6">
    <source>
        <dbReference type="EMBL" id="GEN34177.1"/>
    </source>
</evidence>
<keyword evidence="6" id="KW-0808">Transferase</keyword>
<dbReference type="SUPFAM" id="SSF53383">
    <property type="entry name" value="PLP-dependent transferases"/>
    <property type="match status" value="1"/>
</dbReference>
<gene>
    <name evidence="6" type="ORF">ADA01nite_16370</name>
</gene>
<evidence type="ECO:0000256" key="2">
    <source>
        <dbReference type="ARBA" id="ARBA00037999"/>
    </source>
</evidence>
<dbReference type="InterPro" id="IPR015422">
    <property type="entry name" value="PyrdxlP-dep_Trfase_small"/>
</dbReference>
<dbReference type="PANTHER" id="PTHR30244">
    <property type="entry name" value="TRANSAMINASE"/>
    <property type="match status" value="1"/>
</dbReference>
<organism evidence="6 7">
    <name type="scientific">Aneurinibacillus danicus</name>
    <dbReference type="NCBI Taxonomy" id="267746"/>
    <lineage>
        <taxon>Bacteria</taxon>
        <taxon>Bacillati</taxon>
        <taxon>Bacillota</taxon>
        <taxon>Bacilli</taxon>
        <taxon>Bacillales</taxon>
        <taxon>Paenibacillaceae</taxon>
        <taxon>Aneurinibacillus group</taxon>
        <taxon>Aneurinibacillus</taxon>
    </lineage>
</organism>
<name>A0A511V5E9_9BACL</name>
<dbReference type="GO" id="GO:0008483">
    <property type="term" value="F:transaminase activity"/>
    <property type="evidence" value="ECO:0007669"/>
    <property type="project" value="UniProtKB-KW"/>
</dbReference>
<dbReference type="PIRSF" id="PIRSF000390">
    <property type="entry name" value="PLP_StrS"/>
    <property type="match status" value="1"/>
</dbReference>
<comment type="similarity">
    <text evidence="2 5">Belongs to the DegT/DnrJ/EryC1 family.</text>
</comment>
<comment type="caution">
    <text evidence="6">The sequence shown here is derived from an EMBL/GenBank/DDBJ whole genome shotgun (WGS) entry which is preliminary data.</text>
</comment>